<comment type="caution">
    <text evidence="2">The sequence shown here is derived from an EMBL/GenBank/DDBJ whole genome shotgun (WGS) entry which is preliminary data.</text>
</comment>
<evidence type="ECO:0000313" key="3">
    <source>
        <dbReference type="Proteomes" id="UP000017819"/>
    </source>
</evidence>
<keyword evidence="3" id="KW-1185">Reference proteome</keyword>
<feature type="compositionally biased region" description="Basic and acidic residues" evidence="1">
    <location>
        <begin position="171"/>
        <end position="184"/>
    </location>
</feature>
<organism evidence="2 3">
    <name type="scientific">Lutibaculum baratangense AMV1</name>
    <dbReference type="NCBI Taxonomy" id="631454"/>
    <lineage>
        <taxon>Bacteria</taxon>
        <taxon>Pseudomonadati</taxon>
        <taxon>Pseudomonadota</taxon>
        <taxon>Alphaproteobacteria</taxon>
        <taxon>Hyphomicrobiales</taxon>
        <taxon>Tepidamorphaceae</taxon>
        <taxon>Lutibaculum</taxon>
    </lineage>
</organism>
<evidence type="ECO:0000313" key="2">
    <source>
        <dbReference type="EMBL" id="ESR24966.1"/>
    </source>
</evidence>
<feature type="region of interest" description="Disordered" evidence="1">
    <location>
        <begin position="171"/>
        <end position="202"/>
    </location>
</feature>
<accession>V4RFP3</accession>
<feature type="region of interest" description="Disordered" evidence="1">
    <location>
        <begin position="123"/>
        <end position="146"/>
    </location>
</feature>
<dbReference type="AlphaFoldDB" id="V4RFP3"/>
<dbReference type="Proteomes" id="UP000017819">
    <property type="component" value="Unassembled WGS sequence"/>
</dbReference>
<name>V4RFP3_9HYPH</name>
<dbReference type="EMBL" id="AWXZ01000029">
    <property type="protein sequence ID" value="ESR24966.1"/>
    <property type="molecule type" value="Genomic_DNA"/>
</dbReference>
<evidence type="ECO:0000256" key="1">
    <source>
        <dbReference type="SAM" id="MobiDB-lite"/>
    </source>
</evidence>
<protein>
    <submittedName>
        <fullName evidence="2">Uncharacterized protein</fullName>
    </submittedName>
</protein>
<gene>
    <name evidence="2" type="ORF">N177_2289</name>
</gene>
<feature type="compositionally biased region" description="Low complexity" evidence="1">
    <location>
        <begin position="185"/>
        <end position="194"/>
    </location>
</feature>
<proteinExistence type="predicted"/>
<reference evidence="2 3" key="1">
    <citation type="journal article" date="2014" name="Genome Announc.">
        <title>Draft Genome Sequence of Lutibaculum baratangense Strain AMV1T, Isolated from a Mud Volcano in Andamans, India.</title>
        <authorList>
            <person name="Singh A."/>
            <person name="Sreenivas A."/>
            <person name="Sathyanarayana Reddy G."/>
            <person name="Pinnaka A.K."/>
            <person name="Shivaji S."/>
        </authorList>
    </citation>
    <scope>NUCLEOTIDE SEQUENCE [LARGE SCALE GENOMIC DNA]</scope>
    <source>
        <strain evidence="2 3">AMV1</strain>
    </source>
</reference>
<sequence length="202" mass="22452">MDLAHLREGHAAHHEASLATGRRIAEQAHLRLGLLRLPLGRCRGQRGDALALRGQRRRGKEAVDHARERLNRRRVGLGELLLPPDHEAANGIVLLDHVGEHLFCLEREVHARLVRIGRGADDAEVTEDERARAGEGEDDDRERDRQLAGGREIPHLLAFETFLPAWLMSRERTLPSKNGPDRDGNGTSSPSSSLRGRESGLL</sequence>